<proteinExistence type="predicted"/>
<sequence>MKTYSVNQLARLAGVSVRTLHHYDEIGLLKPAFTGENRYRYYGEDELLRLQQILIHRELNIPLAEIGAILDAPGFDRLEALQKQRERLDEQAQRFAGMVRTIDRTIAHLKGERKMQESQLYAGIVSPEKQAEYEAWLVEHYGSAMEERIERSRKDMAAMSEAERQAWMAELKAIEDGLAEGLRRGLPPQAAALDPMLERHRRWVGRSWGRDCTPEAYANLADIYRHPDFRARYEAIEPGFADYLVAAMKAWARRQGD</sequence>
<protein>
    <submittedName>
        <fullName evidence="6">MerR family transcriptional regulator</fullName>
    </submittedName>
</protein>
<evidence type="ECO:0000256" key="2">
    <source>
        <dbReference type="ARBA" id="ARBA00023125"/>
    </source>
</evidence>
<dbReference type="Gene3D" id="1.10.1660.10">
    <property type="match status" value="1"/>
</dbReference>
<dbReference type="Proteomes" id="UP000078389">
    <property type="component" value="Unassembled WGS sequence"/>
</dbReference>
<dbReference type="PROSITE" id="PS50937">
    <property type="entry name" value="HTH_MERR_2"/>
    <property type="match status" value="1"/>
</dbReference>
<keyword evidence="1" id="KW-0805">Transcription regulation</keyword>
<dbReference type="Gene3D" id="1.10.490.50">
    <property type="entry name" value="Antibiotic binding domain of TipA-like multidrug resistance regulators"/>
    <property type="match status" value="1"/>
</dbReference>
<evidence type="ECO:0000256" key="1">
    <source>
        <dbReference type="ARBA" id="ARBA00023015"/>
    </source>
</evidence>
<dbReference type="InterPro" id="IPR009061">
    <property type="entry name" value="DNA-bd_dom_put_sf"/>
</dbReference>
<dbReference type="OrthoDB" id="9802944at2"/>
<gene>
    <name evidence="6" type="ORF">A3840_04920</name>
</gene>
<dbReference type="GO" id="GO:0003677">
    <property type="term" value="F:DNA binding"/>
    <property type="evidence" value="ECO:0007669"/>
    <property type="project" value="UniProtKB-KW"/>
</dbReference>
<accession>A0A178I1U5</accession>
<dbReference type="InterPro" id="IPR000551">
    <property type="entry name" value="MerR-type_HTH_dom"/>
</dbReference>
<keyword evidence="4" id="KW-0804">Transcription</keyword>
<dbReference type="EMBL" id="LVVY01000067">
    <property type="protein sequence ID" value="OAM78680.1"/>
    <property type="molecule type" value="Genomic_DNA"/>
</dbReference>
<evidence type="ECO:0000259" key="5">
    <source>
        <dbReference type="PROSITE" id="PS50937"/>
    </source>
</evidence>
<evidence type="ECO:0000256" key="3">
    <source>
        <dbReference type="ARBA" id="ARBA00023159"/>
    </source>
</evidence>
<dbReference type="GO" id="GO:0003700">
    <property type="term" value="F:DNA-binding transcription factor activity"/>
    <property type="evidence" value="ECO:0007669"/>
    <property type="project" value="InterPro"/>
</dbReference>
<dbReference type="PRINTS" id="PR00040">
    <property type="entry name" value="HTHMERR"/>
</dbReference>
<dbReference type="AlphaFoldDB" id="A0A178I1U5"/>
<keyword evidence="3" id="KW-0010">Activator</keyword>
<comment type="caution">
    <text evidence="6">The sequence shown here is derived from an EMBL/GenBank/DDBJ whole genome shotgun (WGS) entry which is preliminary data.</text>
</comment>
<keyword evidence="2" id="KW-0238">DNA-binding</keyword>
<name>A0A178I1U5_9HYPH</name>
<dbReference type="Pfam" id="PF13411">
    <property type="entry name" value="MerR_1"/>
    <property type="match status" value="1"/>
</dbReference>
<dbReference type="PANTHER" id="PTHR30204">
    <property type="entry name" value="REDOX-CYCLING DRUG-SENSING TRANSCRIPTIONAL ACTIVATOR SOXR"/>
    <property type="match status" value="1"/>
</dbReference>
<dbReference type="SUPFAM" id="SSF46955">
    <property type="entry name" value="Putative DNA-binding domain"/>
    <property type="match status" value="1"/>
</dbReference>
<evidence type="ECO:0000313" key="6">
    <source>
        <dbReference type="EMBL" id="OAM78680.1"/>
    </source>
</evidence>
<organism evidence="6 7">
    <name type="scientific">Devosia elaeis</name>
    <dbReference type="NCBI Taxonomy" id="1770058"/>
    <lineage>
        <taxon>Bacteria</taxon>
        <taxon>Pseudomonadati</taxon>
        <taxon>Pseudomonadota</taxon>
        <taxon>Alphaproteobacteria</taxon>
        <taxon>Hyphomicrobiales</taxon>
        <taxon>Devosiaceae</taxon>
        <taxon>Devosia</taxon>
    </lineage>
</organism>
<dbReference type="InterPro" id="IPR012925">
    <property type="entry name" value="TipAS_dom"/>
</dbReference>
<dbReference type="SUPFAM" id="SSF89082">
    <property type="entry name" value="Antibiotic binding domain of TipA-like multidrug resistance regulators"/>
    <property type="match status" value="1"/>
</dbReference>
<reference evidence="6 7" key="1">
    <citation type="submission" date="2016-03" db="EMBL/GenBank/DDBJ databases">
        <title>Genome sequencing of Devosia sp. S37.</title>
        <authorList>
            <person name="Mohd Nor M."/>
        </authorList>
    </citation>
    <scope>NUCLEOTIDE SEQUENCE [LARGE SCALE GENOMIC DNA]</scope>
    <source>
        <strain evidence="6 7">S37</strain>
    </source>
</reference>
<feature type="domain" description="HTH merR-type" evidence="5">
    <location>
        <begin position="3"/>
        <end position="72"/>
    </location>
</feature>
<dbReference type="SMART" id="SM00422">
    <property type="entry name" value="HTH_MERR"/>
    <property type="match status" value="1"/>
</dbReference>
<evidence type="ECO:0000256" key="4">
    <source>
        <dbReference type="ARBA" id="ARBA00023163"/>
    </source>
</evidence>
<keyword evidence="7" id="KW-1185">Reference proteome</keyword>
<evidence type="ECO:0000313" key="7">
    <source>
        <dbReference type="Proteomes" id="UP000078389"/>
    </source>
</evidence>
<dbReference type="CDD" id="cd01106">
    <property type="entry name" value="HTH_TipAL-Mta"/>
    <property type="match status" value="1"/>
</dbReference>
<dbReference type="PANTHER" id="PTHR30204:SF90">
    <property type="entry name" value="HTH-TYPE TRANSCRIPTIONAL ACTIVATOR MTA"/>
    <property type="match status" value="1"/>
</dbReference>
<dbReference type="InterPro" id="IPR036244">
    <property type="entry name" value="TipA-like_antibiotic-bd"/>
</dbReference>
<dbReference type="InterPro" id="IPR047057">
    <property type="entry name" value="MerR_fam"/>
</dbReference>
<dbReference type="RefSeq" id="WP_067452789.1">
    <property type="nucleotide sequence ID" value="NZ_LVVY01000067.1"/>
</dbReference>
<dbReference type="STRING" id="1770058.A3840_04920"/>
<dbReference type="Pfam" id="PF07739">
    <property type="entry name" value="TipAS"/>
    <property type="match status" value="1"/>
</dbReference>